<comment type="caution">
    <text evidence="9">The sequence shown here is derived from an EMBL/GenBank/DDBJ whole genome shotgun (WGS) entry which is preliminary data.</text>
</comment>
<dbReference type="SUPFAM" id="SSF81345">
    <property type="entry name" value="ABC transporter involved in vitamin B12 uptake, BtuC"/>
    <property type="match status" value="1"/>
</dbReference>
<accession>A0A5C4MS43</accession>
<evidence type="ECO:0000256" key="5">
    <source>
        <dbReference type="ARBA" id="ARBA00022692"/>
    </source>
</evidence>
<organism evidence="9 10">
    <name type="scientific">Rubellimicrobium rubrum</name>
    <dbReference type="NCBI Taxonomy" id="2585369"/>
    <lineage>
        <taxon>Bacteria</taxon>
        <taxon>Pseudomonadati</taxon>
        <taxon>Pseudomonadota</taxon>
        <taxon>Alphaproteobacteria</taxon>
        <taxon>Rhodobacterales</taxon>
        <taxon>Roseobacteraceae</taxon>
        <taxon>Rubellimicrobium</taxon>
    </lineage>
</organism>
<name>A0A5C4MS43_9RHOB</name>
<keyword evidence="7 8" id="KW-0472">Membrane</keyword>
<keyword evidence="5 8" id="KW-0812">Transmembrane</keyword>
<dbReference type="CDD" id="cd06550">
    <property type="entry name" value="TM_ABC_iron-siderophores_like"/>
    <property type="match status" value="1"/>
</dbReference>
<keyword evidence="3" id="KW-0813">Transport</keyword>
<keyword evidence="6 8" id="KW-1133">Transmembrane helix</keyword>
<evidence type="ECO:0000313" key="10">
    <source>
        <dbReference type="Proteomes" id="UP000305887"/>
    </source>
</evidence>
<feature type="transmembrane region" description="Helical" evidence="8">
    <location>
        <begin position="112"/>
        <end position="131"/>
    </location>
</feature>
<dbReference type="FunFam" id="1.10.3470.10:FF:000001">
    <property type="entry name" value="Vitamin B12 ABC transporter permease BtuC"/>
    <property type="match status" value="1"/>
</dbReference>
<dbReference type="Pfam" id="PF01032">
    <property type="entry name" value="FecCD"/>
    <property type="match status" value="1"/>
</dbReference>
<comment type="subcellular location">
    <subcellularLocation>
        <location evidence="1">Cell membrane</location>
        <topology evidence="1">Multi-pass membrane protein</topology>
    </subcellularLocation>
</comment>
<feature type="transmembrane region" description="Helical" evidence="8">
    <location>
        <begin position="56"/>
        <end position="73"/>
    </location>
</feature>
<evidence type="ECO:0000256" key="8">
    <source>
        <dbReference type="SAM" id="Phobius"/>
    </source>
</evidence>
<evidence type="ECO:0000256" key="6">
    <source>
        <dbReference type="ARBA" id="ARBA00022989"/>
    </source>
</evidence>
<keyword evidence="4" id="KW-1003">Cell membrane</keyword>
<gene>
    <name evidence="9" type="ORF">FHG66_16735</name>
</gene>
<dbReference type="Gene3D" id="1.10.3470.10">
    <property type="entry name" value="ABC transporter involved in vitamin B12 uptake, BtuC"/>
    <property type="match status" value="1"/>
</dbReference>
<dbReference type="GO" id="GO:0022857">
    <property type="term" value="F:transmembrane transporter activity"/>
    <property type="evidence" value="ECO:0007669"/>
    <property type="project" value="InterPro"/>
</dbReference>
<dbReference type="EMBL" id="VDFU01000026">
    <property type="protein sequence ID" value="TNC47429.1"/>
    <property type="molecule type" value="Genomic_DNA"/>
</dbReference>
<dbReference type="InterPro" id="IPR037294">
    <property type="entry name" value="ABC_BtuC-like"/>
</dbReference>
<keyword evidence="10" id="KW-1185">Reference proteome</keyword>
<sequence length="327" mass="32471">MGRVLGLAAVALLVVVAALAVGARPIPPGTVLDALVQPDRAVSDHLVVLDLRLPRMLAGILVGASLGVSGVLMQGITRNPLADPGLLGVNAGASLAVVLAIWVGGVTGPGELVWFAFAGAGGVAALVYALGSLGRGAATPVRLALAGAALTALLLALVSAVLLVSQETLQVYRFWVVGSLAGTERASLLPILPAFAAGLVLALWAGTALNAVALGDDTARALGVRLGLARAGTLLAVTLLCGAAVAVAGPISFVGLVVPHLARGVVGPDQRLGVLAGAVLGPVVLLGADVLGRVILPPGEVQVGIMTGLVGGPAFVWVVRHLRIMQP</sequence>
<feature type="transmembrane region" description="Helical" evidence="8">
    <location>
        <begin position="143"/>
        <end position="166"/>
    </location>
</feature>
<evidence type="ECO:0000256" key="7">
    <source>
        <dbReference type="ARBA" id="ARBA00023136"/>
    </source>
</evidence>
<evidence type="ECO:0000256" key="4">
    <source>
        <dbReference type="ARBA" id="ARBA00022475"/>
    </source>
</evidence>
<proteinExistence type="inferred from homology"/>
<evidence type="ECO:0000256" key="3">
    <source>
        <dbReference type="ARBA" id="ARBA00022448"/>
    </source>
</evidence>
<feature type="transmembrane region" description="Helical" evidence="8">
    <location>
        <begin position="186"/>
        <end position="213"/>
    </location>
</feature>
<dbReference type="Proteomes" id="UP000305887">
    <property type="component" value="Unassembled WGS sequence"/>
</dbReference>
<comment type="similarity">
    <text evidence="2">Belongs to the binding-protein-dependent transport system permease family. FecCD subfamily.</text>
</comment>
<feature type="transmembrane region" description="Helical" evidence="8">
    <location>
        <begin position="234"/>
        <end position="262"/>
    </location>
</feature>
<protein>
    <submittedName>
        <fullName evidence="9">Iron ABC transporter permease</fullName>
    </submittedName>
</protein>
<evidence type="ECO:0000313" key="9">
    <source>
        <dbReference type="EMBL" id="TNC47429.1"/>
    </source>
</evidence>
<evidence type="ECO:0000256" key="1">
    <source>
        <dbReference type="ARBA" id="ARBA00004651"/>
    </source>
</evidence>
<dbReference type="InterPro" id="IPR000522">
    <property type="entry name" value="ABC_transptr_permease_BtuC"/>
</dbReference>
<dbReference type="PANTHER" id="PTHR30472:SF1">
    <property type="entry name" value="FE(3+) DICITRATE TRANSPORT SYSTEM PERMEASE PROTEIN FECC-RELATED"/>
    <property type="match status" value="1"/>
</dbReference>
<dbReference type="GO" id="GO:0005886">
    <property type="term" value="C:plasma membrane"/>
    <property type="evidence" value="ECO:0007669"/>
    <property type="project" value="UniProtKB-SubCell"/>
</dbReference>
<feature type="transmembrane region" description="Helical" evidence="8">
    <location>
        <begin position="85"/>
        <end position="106"/>
    </location>
</feature>
<dbReference type="PANTHER" id="PTHR30472">
    <property type="entry name" value="FERRIC ENTEROBACTIN TRANSPORT SYSTEM PERMEASE PROTEIN"/>
    <property type="match status" value="1"/>
</dbReference>
<dbReference type="GO" id="GO:0033214">
    <property type="term" value="P:siderophore-iron import into cell"/>
    <property type="evidence" value="ECO:0007669"/>
    <property type="project" value="TreeGrafter"/>
</dbReference>
<dbReference type="AlphaFoldDB" id="A0A5C4MS43"/>
<reference evidence="9 10" key="1">
    <citation type="submission" date="2019-06" db="EMBL/GenBank/DDBJ databases">
        <title>YIM 131921 draft genome.</title>
        <authorList>
            <person name="Jiang L."/>
        </authorList>
    </citation>
    <scope>NUCLEOTIDE SEQUENCE [LARGE SCALE GENOMIC DNA]</scope>
    <source>
        <strain evidence="9 10">YIM 131921</strain>
    </source>
</reference>
<feature type="transmembrane region" description="Helical" evidence="8">
    <location>
        <begin position="303"/>
        <end position="322"/>
    </location>
</feature>
<evidence type="ECO:0000256" key="2">
    <source>
        <dbReference type="ARBA" id="ARBA00007935"/>
    </source>
</evidence>
<feature type="transmembrane region" description="Helical" evidence="8">
    <location>
        <begin position="274"/>
        <end position="296"/>
    </location>
</feature>
<dbReference type="OrthoDB" id="9811975at2"/>